<dbReference type="SUPFAM" id="SSF46955">
    <property type="entry name" value="Putative DNA-binding domain"/>
    <property type="match status" value="1"/>
</dbReference>
<dbReference type="CDD" id="cd04765">
    <property type="entry name" value="HTH_MlrA-like_sg2"/>
    <property type="match status" value="1"/>
</dbReference>
<accession>A0A1J5RUG3</accession>
<dbReference type="EMBL" id="MLJW01000214">
    <property type="protein sequence ID" value="OIQ93099.1"/>
    <property type="molecule type" value="Genomic_DNA"/>
</dbReference>
<gene>
    <name evidence="4" type="ORF">GALL_249090</name>
</gene>
<proteinExistence type="predicted"/>
<dbReference type="InterPro" id="IPR009061">
    <property type="entry name" value="DNA-bd_dom_put_sf"/>
</dbReference>
<dbReference type="PANTHER" id="PTHR30204">
    <property type="entry name" value="REDOX-CYCLING DRUG-SENSING TRANSCRIPTIONAL ACTIVATOR SOXR"/>
    <property type="match status" value="1"/>
</dbReference>
<keyword evidence="1" id="KW-0238">DNA-binding</keyword>
<feature type="region of interest" description="Disordered" evidence="2">
    <location>
        <begin position="97"/>
        <end position="198"/>
    </location>
</feature>
<dbReference type="SMART" id="SM00422">
    <property type="entry name" value="HTH_MERR"/>
    <property type="match status" value="1"/>
</dbReference>
<reference evidence="4" key="1">
    <citation type="submission" date="2016-10" db="EMBL/GenBank/DDBJ databases">
        <title>Sequence of Gallionella enrichment culture.</title>
        <authorList>
            <person name="Poehlein A."/>
            <person name="Muehling M."/>
            <person name="Daniel R."/>
        </authorList>
    </citation>
    <scope>NUCLEOTIDE SEQUENCE</scope>
</reference>
<name>A0A1J5RUG3_9ZZZZ</name>
<dbReference type="GO" id="GO:0003700">
    <property type="term" value="F:DNA-binding transcription factor activity"/>
    <property type="evidence" value="ECO:0007669"/>
    <property type="project" value="InterPro"/>
</dbReference>
<dbReference type="PANTHER" id="PTHR30204:SF15">
    <property type="entry name" value="BLL5018 PROTEIN"/>
    <property type="match status" value="1"/>
</dbReference>
<dbReference type="InterPro" id="IPR000551">
    <property type="entry name" value="MerR-type_HTH_dom"/>
</dbReference>
<dbReference type="Gene3D" id="1.10.1660.10">
    <property type="match status" value="1"/>
</dbReference>
<organism evidence="4">
    <name type="scientific">mine drainage metagenome</name>
    <dbReference type="NCBI Taxonomy" id="410659"/>
    <lineage>
        <taxon>unclassified sequences</taxon>
        <taxon>metagenomes</taxon>
        <taxon>ecological metagenomes</taxon>
    </lineage>
</organism>
<evidence type="ECO:0000256" key="2">
    <source>
        <dbReference type="SAM" id="MobiDB-lite"/>
    </source>
</evidence>
<protein>
    <submittedName>
        <fullName evidence="4">MerR family regulatory protein</fullName>
    </submittedName>
</protein>
<evidence type="ECO:0000313" key="4">
    <source>
        <dbReference type="EMBL" id="OIQ93099.1"/>
    </source>
</evidence>
<dbReference type="AlphaFoldDB" id="A0A1J5RUG3"/>
<sequence>MTSAEDQDLSASRRNGKSDAAFRTISEVADELGVQQHVLRFWESKFSQIKPLKRGGGRRYYRPEDVILLRRIRDFLYKDGYTIKGVVKILQDMGREIYRDPTPEPPPSVEPSAFSPDDDGQAPWQAPPPRRAEAFLPDSLFPESGLFEAEPAETEAEAAEIMAPVTAPPPETVFAAIQDDQPQQSLEPPPPAVEEPATGRDELLSILRELEDLRDVLAASRQGRSP</sequence>
<comment type="caution">
    <text evidence="4">The sequence shown here is derived from an EMBL/GenBank/DDBJ whole genome shotgun (WGS) entry which is preliminary data.</text>
</comment>
<evidence type="ECO:0000256" key="1">
    <source>
        <dbReference type="ARBA" id="ARBA00023125"/>
    </source>
</evidence>
<feature type="domain" description="HTH merR-type" evidence="3">
    <location>
        <begin position="24"/>
        <end position="92"/>
    </location>
</feature>
<dbReference type="PROSITE" id="PS50937">
    <property type="entry name" value="HTH_MERR_2"/>
    <property type="match status" value="1"/>
</dbReference>
<evidence type="ECO:0000259" key="3">
    <source>
        <dbReference type="PROSITE" id="PS50937"/>
    </source>
</evidence>
<dbReference type="InterPro" id="IPR047057">
    <property type="entry name" value="MerR_fam"/>
</dbReference>
<dbReference type="GO" id="GO:0003677">
    <property type="term" value="F:DNA binding"/>
    <property type="evidence" value="ECO:0007669"/>
    <property type="project" value="UniProtKB-KW"/>
</dbReference>
<dbReference type="Pfam" id="PF13411">
    <property type="entry name" value="MerR_1"/>
    <property type="match status" value="1"/>
</dbReference>